<name>A0A4V2G7U8_9ACTN</name>
<feature type="region of interest" description="Disordered" evidence="1">
    <location>
        <begin position="78"/>
        <end position="134"/>
    </location>
</feature>
<keyword evidence="3" id="KW-1185">Reference proteome</keyword>
<dbReference type="OrthoDB" id="4870048at2"/>
<proteinExistence type="predicted"/>
<evidence type="ECO:0008006" key="4">
    <source>
        <dbReference type="Google" id="ProtNLM"/>
    </source>
</evidence>
<organism evidence="2 3">
    <name type="scientific">Krasilnikovia cinnamomea</name>
    <dbReference type="NCBI Taxonomy" id="349313"/>
    <lineage>
        <taxon>Bacteria</taxon>
        <taxon>Bacillati</taxon>
        <taxon>Actinomycetota</taxon>
        <taxon>Actinomycetes</taxon>
        <taxon>Micromonosporales</taxon>
        <taxon>Micromonosporaceae</taxon>
        <taxon>Krasilnikovia</taxon>
    </lineage>
</organism>
<dbReference type="AlphaFoldDB" id="A0A4V2G7U8"/>
<feature type="compositionally biased region" description="Basic and acidic residues" evidence="1">
    <location>
        <begin position="114"/>
        <end position="124"/>
    </location>
</feature>
<evidence type="ECO:0000256" key="1">
    <source>
        <dbReference type="SAM" id="MobiDB-lite"/>
    </source>
</evidence>
<gene>
    <name evidence="2" type="ORF">EV385_5963</name>
</gene>
<protein>
    <recommendedName>
        <fullName evidence="4">Rho termination factor-like protein</fullName>
    </recommendedName>
</protein>
<evidence type="ECO:0000313" key="3">
    <source>
        <dbReference type="Proteomes" id="UP000292564"/>
    </source>
</evidence>
<evidence type="ECO:0000313" key="2">
    <source>
        <dbReference type="EMBL" id="RZU54026.1"/>
    </source>
</evidence>
<dbReference type="EMBL" id="SHKY01000001">
    <property type="protein sequence ID" value="RZU54026.1"/>
    <property type="molecule type" value="Genomic_DNA"/>
</dbReference>
<reference evidence="2 3" key="1">
    <citation type="submission" date="2019-02" db="EMBL/GenBank/DDBJ databases">
        <title>Sequencing the genomes of 1000 actinobacteria strains.</title>
        <authorList>
            <person name="Klenk H.-P."/>
        </authorList>
    </citation>
    <scope>NUCLEOTIDE SEQUENCE [LARGE SCALE GENOMIC DNA]</scope>
    <source>
        <strain evidence="2 3">DSM 45162</strain>
    </source>
</reference>
<dbReference type="RefSeq" id="WP_130512445.1">
    <property type="nucleotide sequence ID" value="NZ_SHKY01000001.1"/>
</dbReference>
<dbReference type="InterPro" id="IPR046489">
    <property type="entry name" value="DUF6582"/>
</dbReference>
<accession>A0A4V2G7U8</accession>
<comment type="caution">
    <text evidence="2">The sequence shown here is derived from an EMBL/GenBank/DDBJ whole genome shotgun (WGS) entry which is preliminary data.</text>
</comment>
<sequence>MATRRTRPQELDAEHRNALPDTRFAFPRVRKEPLTDAAHVRNAIARFDQVRDVTDRERDEAFRRIQRAARKFGVQMTESRWQELGKPSATRKSSDKPRTPTRAELAASPRAQRSKAELYAEARRREVKGRSTMTKDALLRALQSG</sequence>
<dbReference type="Proteomes" id="UP000292564">
    <property type="component" value="Unassembled WGS sequence"/>
</dbReference>
<dbReference type="Pfam" id="PF20223">
    <property type="entry name" value="DUF6582"/>
    <property type="match status" value="1"/>
</dbReference>